<gene>
    <name evidence="2" type="ORF">UW47_C0004G0061</name>
</gene>
<reference evidence="2 3" key="1">
    <citation type="journal article" date="2015" name="Nature">
        <title>rRNA introns, odd ribosomes, and small enigmatic genomes across a large radiation of phyla.</title>
        <authorList>
            <person name="Brown C.T."/>
            <person name="Hug L.A."/>
            <person name="Thomas B.C."/>
            <person name="Sharon I."/>
            <person name="Castelle C.J."/>
            <person name="Singh A."/>
            <person name="Wilkins M.J."/>
            <person name="Williams K.H."/>
            <person name="Banfield J.F."/>
        </authorList>
    </citation>
    <scope>NUCLEOTIDE SEQUENCE [LARGE SCALE GENOMIC DNA]</scope>
</reference>
<accession>A0A837IKH5</accession>
<organism evidence="2 3">
    <name type="scientific">Candidatus Woesebacteria bacterium GW2011_GWA1_44_23</name>
    <dbReference type="NCBI Taxonomy" id="1618558"/>
    <lineage>
        <taxon>Bacteria</taxon>
        <taxon>Candidatus Woeseibacteriota</taxon>
    </lineage>
</organism>
<dbReference type="InterPro" id="IPR011042">
    <property type="entry name" value="6-blade_b-propeller_TolB-like"/>
</dbReference>
<evidence type="ECO:0000313" key="3">
    <source>
        <dbReference type="Proteomes" id="UP000034525"/>
    </source>
</evidence>
<keyword evidence="1" id="KW-0472">Membrane</keyword>
<comment type="caution">
    <text evidence="2">The sequence shown here is derived from an EMBL/GenBank/DDBJ whole genome shotgun (WGS) entry which is preliminary data.</text>
</comment>
<dbReference type="SUPFAM" id="SSF101898">
    <property type="entry name" value="NHL repeat"/>
    <property type="match status" value="1"/>
</dbReference>
<evidence type="ECO:0000313" key="2">
    <source>
        <dbReference type="EMBL" id="KKT54654.1"/>
    </source>
</evidence>
<protein>
    <recommendedName>
        <fullName evidence="4">PPM-type phosphatase domain-containing protein</fullName>
    </recommendedName>
</protein>
<keyword evidence="1" id="KW-0812">Transmembrane</keyword>
<dbReference type="EMBL" id="LCIL01000004">
    <property type="protein sequence ID" value="KKT54654.1"/>
    <property type="molecule type" value="Genomic_DNA"/>
</dbReference>
<dbReference type="AlphaFoldDB" id="A0A837IKH5"/>
<dbReference type="Proteomes" id="UP000034525">
    <property type="component" value="Unassembled WGS sequence"/>
</dbReference>
<keyword evidence="1" id="KW-1133">Transmembrane helix</keyword>
<proteinExistence type="predicted"/>
<dbReference type="Gene3D" id="2.120.10.30">
    <property type="entry name" value="TolB, C-terminal domain"/>
    <property type="match status" value="1"/>
</dbReference>
<feature type="transmembrane region" description="Helical" evidence="1">
    <location>
        <begin position="274"/>
        <end position="294"/>
    </location>
</feature>
<sequence>MLRITSAKVTAAPGASGWAQVHEFTPEDVEQKSARGQLIAVIGTDKVEEGIGTIASGREIIGRLHEEYYGPTEGKPFDLLRNSTQKVAEEFGEGRGNVEIAACVFVGGVIYSAASGGAEVLICRDGALATILASDGAVITASGYPKVGDFMLLATKAFFQKIPIDIIRTVLSGGSPEEAAETLNPLIHVEGVNGNLGAVVMKFNNEDAPPIFQEPIKPETQSEKPRILPKDSSMNLIKQKAAVLFNKFRGRIPKRSIYIKPGMRDEVTSQSKKMTFSVGVILLVILIVSIGFGIRQKGINDLKKKYQGILQIAQSEVDEAIALASVSPDRSRELFLDSEQKLKEIQNLKVTDPKVADLQKKIEESKGAILGEYEAAPTLFLDLSLLSSGFTGDTVSASGGNVYILDKQGKRVVSVAIDSKKSKVVAGPSVIDSVTDLAAYQDAVYILAADGIYQVGIGKTKVIDKTWVGDALISAFAGNMYVLDISGNAIYRYTGQAGDAFGPQQKWLSTSTTANFSGVTGWGMDGAIYVLFPNTKILKYSLGSPQSFSISGILPEIGNVDAIYADPDNVYIYLLDKAGKRVVVIDKKGSYKAQYTNDQIAEAKSLVVSEAQKEIILLTGDKLLSIEIKHL</sequence>
<name>A0A837IKH5_9BACT</name>
<evidence type="ECO:0008006" key="4">
    <source>
        <dbReference type="Google" id="ProtNLM"/>
    </source>
</evidence>
<evidence type="ECO:0000256" key="1">
    <source>
        <dbReference type="SAM" id="Phobius"/>
    </source>
</evidence>